<dbReference type="EMBL" id="CM000784">
    <property type="protein sequence ID" value="AQK93931.1"/>
    <property type="molecule type" value="Genomic_DNA"/>
</dbReference>
<dbReference type="InterPro" id="IPR045249">
    <property type="entry name" value="HARBI1-like"/>
</dbReference>
<protein>
    <submittedName>
        <fullName evidence="9">PIF/Ping-Pong transposase family protein</fullName>
    </submittedName>
</protein>
<evidence type="ECO:0000313" key="9">
    <source>
        <dbReference type="EMBL" id="AQK93931.1"/>
    </source>
</evidence>
<evidence type="ECO:0000256" key="3">
    <source>
        <dbReference type="ARBA" id="ARBA00006958"/>
    </source>
</evidence>
<dbReference type="OMA" id="XADANGR"/>
<reference evidence="9" key="1">
    <citation type="submission" date="2015-12" db="EMBL/GenBank/DDBJ databases">
        <title>Update maize B73 reference genome by single molecule sequencing technologies.</title>
        <authorList>
            <consortium name="Maize Genome Sequencing Project"/>
            <person name="Ware D."/>
        </authorList>
    </citation>
    <scope>NUCLEOTIDE SEQUENCE</scope>
    <source>
        <tissue evidence="9">Seedling</tissue>
    </source>
</reference>
<dbReference type="AlphaFoldDB" id="K7VVL5"/>
<keyword evidence="5" id="KW-0479">Metal-binding</keyword>
<keyword evidence="6" id="KW-0378">Hydrolase</keyword>
<dbReference type="SMR" id="K7VVL5"/>
<gene>
    <name evidence="9" type="ORF">ZEAMMB73_Zm00001d010356</name>
</gene>
<feature type="compositionally biased region" description="Low complexity" evidence="8">
    <location>
        <begin position="76"/>
        <end position="85"/>
    </location>
</feature>
<dbReference type="PANTHER" id="PTHR22930:SF64">
    <property type="entry name" value="OS05G0184901 PROTEIN"/>
    <property type="match status" value="1"/>
</dbReference>
<dbReference type="eggNOG" id="KOG4585">
    <property type="taxonomic scope" value="Eukaryota"/>
</dbReference>
<evidence type="ECO:0000256" key="7">
    <source>
        <dbReference type="ARBA" id="ARBA00023242"/>
    </source>
</evidence>
<name>K7VVL5_MAIZE</name>
<evidence type="ECO:0000256" key="1">
    <source>
        <dbReference type="ARBA" id="ARBA00001968"/>
    </source>
</evidence>
<dbReference type="GO" id="GO:0004518">
    <property type="term" value="F:nuclease activity"/>
    <property type="evidence" value="ECO:0007669"/>
    <property type="project" value="UniProtKB-KW"/>
</dbReference>
<comment type="similarity">
    <text evidence="3">Belongs to the HARBI1 family.</text>
</comment>
<organism evidence="9">
    <name type="scientific">Zea mays</name>
    <name type="common">Maize</name>
    <dbReference type="NCBI Taxonomy" id="4577"/>
    <lineage>
        <taxon>Eukaryota</taxon>
        <taxon>Viridiplantae</taxon>
        <taxon>Streptophyta</taxon>
        <taxon>Embryophyta</taxon>
        <taxon>Tracheophyta</taxon>
        <taxon>Spermatophyta</taxon>
        <taxon>Magnoliopsida</taxon>
        <taxon>Liliopsida</taxon>
        <taxon>Poales</taxon>
        <taxon>Poaceae</taxon>
        <taxon>PACMAD clade</taxon>
        <taxon>Panicoideae</taxon>
        <taxon>Andropogonodae</taxon>
        <taxon>Andropogoneae</taxon>
        <taxon>Tripsacinae</taxon>
        <taxon>Zea</taxon>
    </lineage>
</organism>
<dbReference type="PaxDb" id="4577-GRMZM2G410978_P01"/>
<feature type="region of interest" description="Disordered" evidence="8">
    <location>
        <begin position="66"/>
        <end position="115"/>
    </location>
</feature>
<evidence type="ECO:0000256" key="5">
    <source>
        <dbReference type="ARBA" id="ARBA00022723"/>
    </source>
</evidence>
<comment type="cofactor">
    <cofactor evidence="1">
        <name>a divalent metal cation</name>
        <dbReference type="ChEBI" id="CHEBI:60240"/>
    </cofactor>
</comment>
<evidence type="ECO:0000256" key="6">
    <source>
        <dbReference type="ARBA" id="ARBA00022801"/>
    </source>
</evidence>
<keyword evidence="4" id="KW-0540">Nuclease</keyword>
<dbReference type="GO" id="GO:0005634">
    <property type="term" value="C:nucleus"/>
    <property type="evidence" value="ECO:0007669"/>
    <property type="project" value="UniProtKB-SubCell"/>
</dbReference>
<proteinExistence type="inferred from homology"/>
<accession>K7VVL5</accession>
<comment type="subcellular location">
    <subcellularLocation>
        <location evidence="2">Nucleus</location>
    </subcellularLocation>
</comment>
<evidence type="ECO:0000256" key="2">
    <source>
        <dbReference type="ARBA" id="ARBA00004123"/>
    </source>
</evidence>
<dbReference type="GO" id="GO:0016787">
    <property type="term" value="F:hydrolase activity"/>
    <property type="evidence" value="ECO:0007669"/>
    <property type="project" value="UniProtKB-KW"/>
</dbReference>
<dbReference type="InParanoid" id="K7VVL5"/>
<evidence type="ECO:0000256" key="8">
    <source>
        <dbReference type="SAM" id="MobiDB-lite"/>
    </source>
</evidence>
<sequence>MHEHDNVGSGSQPNAPFAADADDFSFLFDSDEHDHLGAVDAMTMMPLPPQVFADLPVNPIPSSAFQGSLVPAASEGGTTTGNTSRSGKRRRPPTRSSQSNDAPGESSDGQAQAQAAATAVASRRVWVRKRSTEWWDHLDGPSCPDAEFRRAFRMSRTTFGALCDALGGAVAKMDTALRTAIPVRQRVAVCLWRLATAEPLREVSRRFGLGISTSHSIVLQVYHALAAVLRPTVIYWPGPDSAATVVARFEAAFGLAGIVGALYTTRVPIVAPKANVAAYYDCGLTERNQKASYSVAVQAVADADGAFTDVWIEPGSLSDAAILGRSALSGLLAGGHGQGQRLVGGTSYPPMDWMLVPYAHQNLTWTEHASNERVAAARGVARGAVRRLKARWRCLQRRSEVKMQDLPSMVAACCVLHNVCERAGEELDPELMQYDLDDDDGGVIAHDAAAAAPSAPPAQAAGDSIAHGLLHGGHASN</sequence>
<dbReference type="PANTHER" id="PTHR22930">
    <property type="match status" value="1"/>
</dbReference>
<dbReference type="Pfam" id="PF13359">
    <property type="entry name" value="DDE_Tnp_4"/>
    <property type="match status" value="1"/>
</dbReference>
<keyword evidence="7" id="KW-0539">Nucleus</keyword>
<dbReference type="HOGENOM" id="CLU_018552_3_0_1"/>
<dbReference type="InterPro" id="IPR027806">
    <property type="entry name" value="HARBI1_dom"/>
</dbReference>
<dbReference type="GO" id="GO:0046872">
    <property type="term" value="F:metal ion binding"/>
    <property type="evidence" value="ECO:0007669"/>
    <property type="project" value="UniProtKB-KW"/>
</dbReference>
<evidence type="ECO:0000256" key="4">
    <source>
        <dbReference type="ARBA" id="ARBA00022722"/>
    </source>
</evidence>